<reference evidence="1 2" key="1">
    <citation type="submission" date="2019-06" db="EMBL/GenBank/DDBJ databases">
        <title>New taxonomy in bacterial strain CC-CFT640, isolated from vineyard.</title>
        <authorList>
            <person name="Lin S.-Y."/>
            <person name="Tsai C.-F."/>
            <person name="Young C.-C."/>
        </authorList>
    </citation>
    <scope>NUCLEOTIDE SEQUENCE [LARGE SCALE GENOMIC DNA]</scope>
    <source>
        <strain evidence="1 2">CC-CFT640</strain>
    </source>
</reference>
<comment type="caution">
    <text evidence="1">The sequence shown here is derived from an EMBL/GenBank/DDBJ whole genome shotgun (WGS) entry which is preliminary data.</text>
</comment>
<protein>
    <submittedName>
        <fullName evidence="1">Uncharacterized protein</fullName>
    </submittedName>
</protein>
<evidence type="ECO:0000313" key="2">
    <source>
        <dbReference type="Proteomes" id="UP000321638"/>
    </source>
</evidence>
<accession>A0A5C8PBQ4</accession>
<evidence type="ECO:0000313" key="1">
    <source>
        <dbReference type="EMBL" id="TXL70875.1"/>
    </source>
</evidence>
<proteinExistence type="predicted"/>
<dbReference type="AlphaFoldDB" id="A0A5C8PBQ4"/>
<organism evidence="1 2">
    <name type="scientific">Vineibacter terrae</name>
    <dbReference type="NCBI Taxonomy" id="2586908"/>
    <lineage>
        <taxon>Bacteria</taxon>
        <taxon>Pseudomonadati</taxon>
        <taxon>Pseudomonadota</taxon>
        <taxon>Alphaproteobacteria</taxon>
        <taxon>Hyphomicrobiales</taxon>
        <taxon>Vineibacter</taxon>
    </lineage>
</organism>
<dbReference type="Proteomes" id="UP000321638">
    <property type="component" value="Unassembled WGS sequence"/>
</dbReference>
<name>A0A5C8PBQ4_9HYPH</name>
<keyword evidence="2" id="KW-1185">Reference proteome</keyword>
<sequence length="127" mass="14368">MQFRPLVVDRLEELMKTHLCQCQRESLGGQKMIGRRPVDARAGPRFHHRGRLSQLGLASADGSQGSFELRQQIVGANQSMAPPGNRTMYPIGDTASFIHRPSFQERRQRGLQDLEQFGRHPKVFGQS</sequence>
<dbReference type="EMBL" id="VDUZ01000052">
    <property type="protein sequence ID" value="TXL70875.1"/>
    <property type="molecule type" value="Genomic_DNA"/>
</dbReference>
<gene>
    <name evidence="1" type="ORF">FHP25_32670</name>
</gene>
<dbReference type="RefSeq" id="WP_178133963.1">
    <property type="nucleotide sequence ID" value="NZ_VDUZ01000052.1"/>
</dbReference>